<dbReference type="InterPro" id="IPR027417">
    <property type="entry name" value="P-loop_NTPase"/>
</dbReference>
<gene>
    <name evidence="1" type="ORF">D3093_35005</name>
</gene>
<dbReference type="Gene3D" id="3.40.50.300">
    <property type="entry name" value="P-loop containing nucleotide triphosphate hydrolases"/>
    <property type="match status" value="1"/>
</dbReference>
<dbReference type="InterPro" id="IPR050678">
    <property type="entry name" value="DNA_Partitioning_ATPase"/>
</dbReference>
<dbReference type="AlphaFoldDB" id="A0A4D8PX57"/>
<protein>
    <submittedName>
        <fullName evidence="1">ParA family protein</fullName>
    </submittedName>
</protein>
<evidence type="ECO:0000313" key="2">
    <source>
        <dbReference type="Proteomes" id="UP000298595"/>
    </source>
</evidence>
<evidence type="ECO:0000313" key="1">
    <source>
        <dbReference type="EMBL" id="QCO00459.1"/>
    </source>
</evidence>
<dbReference type="Pfam" id="PF07015">
    <property type="entry name" value="VirC1"/>
    <property type="match status" value="1"/>
</dbReference>
<dbReference type="RefSeq" id="WP_137119151.1">
    <property type="nucleotide sequence ID" value="NZ_CP032328.1"/>
</dbReference>
<dbReference type="CDD" id="cd02042">
    <property type="entry name" value="ParAB_family"/>
    <property type="match status" value="1"/>
</dbReference>
<dbReference type="Proteomes" id="UP000298595">
    <property type="component" value="Plasmid p7"/>
</dbReference>
<dbReference type="EMBL" id="CP032328">
    <property type="protein sequence ID" value="QCO00459.1"/>
    <property type="molecule type" value="Genomic_DNA"/>
</dbReference>
<dbReference type="InterPro" id="IPR009744">
    <property type="entry name" value="VirC1"/>
</dbReference>
<dbReference type="KEGG" id="aare:D3093_35005"/>
<keyword evidence="1" id="KW-0614">Plasmid</keyword>
<dbReference type="PANTHER" id="PTHR13696:SF96">
    <property type="entry name" value="COBQ_COBB_MIND_PARA NUCLEOTIDE BINDING DOMAIN-CONTAINING PROTEIN"/>
    <property type="match status" value="1"/>
</dbReference>
<geneLocation type="plasmid" evidence="1 2">
    <name>p7</name>
</geneLocation>
<dbReference type="SUPFAM" id="SSF52540">
    <property type="entry name" value="P-loop containing nucleoside triphosphate hydrolases"/>
    <property type="match status" value="1"/>
</dbReference>
<organism evidence="1 2">
    <name type="scientific">Azospirillum argentinense</name>
    <dbReference type="NCBI Taxonomy" id="2970906"/>
    <lineage>
        <taxon>Bacteria</taxon>
        <taxon>Pseudomonadati</taxon>
        <taxon>Pseudomonadota</taxon>
        <taxon>Alphaproteobacteria</taxon>
        <taxon>Rhodospirillales</taxon>
        <taxon>Azospirillaceae</taxon>
        <taxon>Azospirillum</taxon>
    </lineage>
</organism>
<name>A0A4D8PX57_9PROT</name>
<reference evidence="1 2" key="1">
    <citation type="submission" date="2018-09" db="EMBL/GenBank/DDBJ databases">
        <title>Whole genome based analysis of evolution and adaptive divergence in Indian and Brazilian strains of Azospirillum brasilense.</title>
        <authorList>
            <person name="Singh C."/>
            <person name="Tripathi A.K."/>
        </authorList>
    </citation>
    <scope>NUCLEOTIDE SEQUENCE [LARGE SCALE GENOMIC DNA]</scope>
    <source>
        <strain evidence="1 2">MTCC4035</strain>
        <plasmid evidence="1 2">p7</plasmid>
    </source>
</reference>
<accession>A0A4D8PX57</accession>
<dbReference type="PANTHER" id="PTHR13696">
    <property type="entry name" value="P-LOOP CONTAINING NUCLEOSIDE TRIPHOSPHATE HYDROLASE"/>
    <property type="match status" value="1"/>
</dbReference>
<sequence>MGRIITVGSSKGGVGKTTLVNALAEFLKRRGASVFCIDADPNKNLSGWLAATGMVEFRIVQADDLVQVANEVSSSHDFVLVDVPGANSTALVNAIDISSLVLIPTKADAKDVVEAFRTYQHVVNAITKARRFSPKAHIPAAAVLSQVDRRASVDQIARKQLEGLSIPTLKADLGLKASINHASFAQKPAPYSAMADDIEAIGAEALALLETFRG</sequence>
<proteinExistence type="predicted"/>